<dbReference type="AlphaFoldDB" id="A0A9J6FD74"/>
<gene>
    <name evidence="1" type="ORF">HPB48_009363</name>
</gene>
<reference evidence="1 2" key="1">
    <citation type="journal article" date="2020" name="Cell">
        <title>Large-Scale Comparative Analyses of Tick Genomes Elucidate Their Genetic Diversity and Vector Capacities.</title>
        <authorList>
            <consortium name="Tick Genome and Microbiome Consortium (TIGMIC)"/>
            <person name="Jia N."/>
            <person name="Wang J."/>
            <person name="Shi W."/>
            <person name="Du L."/>
            <person name="Sun Y."/>
            <person name="Zhan W."/>
            <person name="Jiang J.F."/>
            <person name="Wang Q."/>
            <person name="Zhang B."/>
            <person name="Ji P."/>
            <person name="Bell-Sakyi L."/>
            <person name="Cui X.M."/>
            <person name="Yuan T.T."/>
            <person name="Jiang B.G."/>
            <person name="Yang W.F."/>
            <person name="Lam T.T."/>
            <person name="Chang Q.C."/>
            <person name="Ding S.J."/>
            <person name="Wang X.J."/>
            <person name="Zhu J.G."/>
            <person name="Ruan X.D."/>
            <person name="Zhao L."/>
            <person name="Wei J.T."/>
            <person name="Ye R.Z."/>
            <person name="Que T.C."/>
            <person name="Du C.H."/>
            <person name="Zhou Y.H."/>
            <person name="Cheng J.X."/>
            <person name="Dai P.F."/>
            <person name="Guo W.B."/>
            <person name="Han X.H."/>
            <person name="Huang E.J."/>
            <person name="Li L.F."/>
            <person name="Wei W."/>
            <person name="Gao Y.C."/>
            <person name="Liu J.Z."/>
            <person name="Shao H.Z."/>
            <person name="Wang X."/>
            <person name="Wang C.C."/>
            <person name="Yang T.C."/>
            <person name="Huo Q.B."/>
            <person name="Li W."/>
            <person name="Chen H.Y."/>
            <person name="Chen S.E."/>
            <person name="Zhou L.G."/>
            <person name="Ni X.B."/>
            <person name="Tian J.H."/>
            <person name="Sheng Y."/>
            <person name="Liu T."/>
            <person name="Pan Y.S."/>
            <person name="Xia L.Y."/>
            <person name="Li J."/>
            <person name="Zhao F."/>
            <person name="Cao W.C."/>
        </authorList>
    </citation>
    <scope>NUCLEOTIDE SEQUENCE [LARGE SCALE GENOMIC DNA]</scope>
    <source>
        <strain evidence="1">HaeL-2018</strain>
    </source>
</reference>
<keyword evidence="2" id="KW-1185">Reference proteome</keyword>
<name>A0A9J6FD74_HAELO</name>
<dbReference type="EMBL" id="JABSTR010000001">
    <property type="protein sequence ID" value="KAH9360843.1"/>
    <property type="molecule type" value="Genomic_DNA"/>
</dbReference>
<accession>A0A9J6FD74</accession>
<evidence type="ECO:0000313" key="1">
    <source>
        <dbReference type="EMBL" id="KAH9360843.1"/>
    </source>
</evidence>
<dbReference type="Proteomes" id="UP000821853">
    <property type="component" value="Chromosome 1"/>
</dbReference>
<sequence length="187" mass="21102">MDCMGNVTIDVRLFPAQKRNVSGNTRPKGLVTPGDVITTDTGFMRTVYIRFFLYCIASQYMAEALAKVLCCSCRRHWSSVARPLPQPSVWRSGHPGQQRLHWICPLPSEEGTKYVQSLDMVPEVTRDTIARVRNCVLALARHHVVVFDTSIVYAFEISLEHKVSALLKPEVMKEVATLTKQKLVQEA</sequence>
<dbReference type="VEuPathDB" id="VectorBase:HLOH_052468"/>
<dbReference type="CDD" id="cd22525">
    <property type="entry name" value="KH-I_Rrp4_eukar"/>
    <property type="match status" value="1"/>
</dbReference>
<protein>
    <submittedName>
        <fullName evidence="1">Uncharacterized protein</fullName>
    </submittedName>
</protein>
<dbReference type="GO" id="GO:0003723">
    <property type="term" value="F:RNA binding"/>
    <property type="evidence" value="ECO:0007669"/>
    <property type="project" value="InterPro"/>
</dbReference>
<proteinExistence type="predicted"/>
<organism evidence="1 2">
    <name type="scientific">Haemaphysalis longicornis</name>
    <name type="common">Bush tick</name>
    <dbReference type="NCBI Taxonomy" id="44386"/>
    <lineage>
        <taxon>Eukaryota</taxon>
        <taxon>Metazoa</taxon>
        <taxon>Ecdysozoa</taxon>
        <taxon>Arthropoda</taxon>
        <taxon>Chelicerata</taxon>
        <taxon>Arachnida</taxon>
        <taxon>Acari</taxon>
        <taxon>Parasitiformes</taxon>
        <taxon>Ixodida</taxon>
        <taxon>Ixodoidea</taxon>
        <taxon>Ixodidae</taxon>
        <taxon>Haemaphysalinae</taxon>
        <taxon>Haemaphysalis</taxon>
    </lineage>
</organism>
<dbReference type="InterPro" id="IPR036612">
    <property type="entry name" value="KH_dom_type_1_sf"/>
</dbReference>
<comment type="caution">
    <text evidence="1">The sequence shown here is derived from an EMBL/GenBank/DDBJ whole genome shotgun (WGS) entry which is preliminary data.</text>
</comment>
<dbReference type="SUPFAM" id="SSF54791">
    <property type="entry name" value="Eukaryotic type KH-domain (KH-domain type I)"/>
    <property type="match status" value="1"/>
</dbReference>
<evidence type="ECO:0000313" key="2">
    <source>
        <dbReference type="Proteomes" id="UP000821853"/>
    </source>
</evidence>
<dbReference type="OrthoDB" id="1650at2759"/>